<sequence>MSGLHRDVPLCPYLVSELQYMIVHPCLICNVFPLPRSKIDNLFLCLFLWDLAAWTGIEHTP</sequence>
<protein>
    <submittedName>
        <fullName evidence="1">Uncharacterized protein</fullName>
    </submittedName>
</protein>
<proteinExistence type="predicted"/>
<reference evidence="1" key="1">
    <citation type="submission" date="2014-09" db="EMBL/GenBank/DDBJ databases">
        <authorList>
            <person name="Magalhaes I.L.F."/>
            <person name="Oliveira U."/>
            <person name="Santos F.R."/>
            <person name="Vidigal T.H.D.A."/>
            <person name="Brescovit A.D."/>
            <person name="Santos A.J."/>
        </authorList>
    </citation>
    <scope>NUCLEOTIDE SEQUENCE</scope>
    <source>
        <tissue evidence="1">Shoot tissue taken approximately 20 cm above the soil surface</tissue>
    </source>
</reference>
<reference evidence="1" key="2">
    <citation type="journal article" date="2015" name="Data Brief">
        <title>Shoot transcriptome of the giant reed, Arundo donax.</title>
        <authorList>
            <person name="Barrero R.A."/>
            <person name="Guerrero F.D."/>
            <person name="Moolhuijzen P."/>
            <person name="Goolsby J.A."/>
            <person name="Tidwell J."/>
            <person name="Bellgard S.E."/>
            <person name="Bellgard M.I."/>
        </authorList>
    </citation>
    <scope>NUCLEOTIDE SEQUENCE</scope>
    <source>
        <tissue evidence="1">Shoot tissue taken approximately 20 cm above the soil surface</tissue>
    </source>
</reference>
<organism evidence="1">
    <name type="scientific">Arundo donax</name>
    <name type="common">Giant reed</name>
    <name type="synonym">Donax arundinaceus</name>
    <dbReference type="NCBI Taxonomy" id="35708"/>
    <lineage>
        <taxon>Eukaryota</taxon>
        <taxon>Viridiplantae</taxon>
        <taxon>Streptophyta</taxon>
        <taxon>Embryophyta</taxon>
        <taxon>Tracheophyta</taxon>
        <taxon>Spermatophyta</taxon>
        <taxon>Magnoliopsida</taxon>
        <taxon>Liliopsida</taxon>
        <taxon>Poales</taxon>
        <taxon>Poaceae</taxon>
        <taxon>PACMAD clade</taxon>
        <taxon>Arundinoideae</taxon>
        <taxon>Arundineae</taxon>
        <taxon>Arundo</taxon>
    </lineage>
</organism>
<name>A0A0A8YHF0_ARUDO</name>
<evidence type="ECO:0000313" key="1">
    <source>
        <dbReference type="EMBL" id="JAD25909.1"/>
    </source>
</evidence>
<dbReference type="AlphaFoldDB" id="A0A0A8YHF0"/>
<dbReference type="EMBL" id="GBRH01271986">
    <property type="protein sequence ID" value="JAD25909.1"/>
    <property type="molecule type" value="Transcribed_RNA"/>
</dbReference>
<accession>A0A0A8YHF0</accession>